<evidence type="ECO:0000256" key="1">
    <source>
        <dbReference type="SAM" id="MobiDB-lite"/>
    </source>
</evidence>
<feature type="compositionally biased region" description="Basic and acidic residues" evidence="1">
    <location>
        <begin position="172"/>
        <end position="181"/>
    </location>
</feature>
<keyword evidence="4" id="KW-1185">Reference proteome</keyword>
<reference evidence="2" key="1">
    <citation type="submission" date="2021-02" db="EMBL/GenBank/DDBJ databases">
        <authorList>
            <person name="Dougan E. K."/>
            <person name="Rhodes N."/>
            <person name="Thang M."/>
            <person name="Chan C."/>
        </authorList>
    </citation>
    <scope>NUCLEOTIDE SEQUENCE</scope>
</reference>
<dbReference type="EMBL" id="CAJNNW010033757">
    <property type="protein sequence ID" value="CAE8720253.1"/>
    <property type="molecule type" value="Genomic_DNA"/>
</dbReference>
<feature type="compositionally biased region" description="Acidic residues" evidence="1">
    <location>
        <begin position="246"/>
        <end position="256"/>
    </location>
</feature>
<organism evidence="2 4">
    <name type="scientific">Polarella glacialis</name>
    <name type="common">Dinoflagellate</name>
    <dbReference type="NCBI Taxonomy" id="89957"/>
    <lineage>
        <taxon>Eukaryota</taxon>
        <taxon>Sar</taxon>
        <taxon>Alveolata</taxon>
        <taxon>Dinophyceae</taxon>
        <taxon>Suessiales</taxon>
        <taxon>Suessiaceae</taxon>
        <taxon>Polarella</taxon>
    </lineage>
</organism>
<proteinExistence type="predicted"/>
<sequence length="267" mass="29292">MFEGRPMVTWECVEVCPKDTQGKWGDAKVNVLIWDNCQHNEVKEVTPDLIHVCIGIHKQGGKAGRGKGAKSEQQERVKRELVGFFREILNLGEGSPQDQIRIERESHKTKLLVVSGLDRDKRSLLWLLQSKVGQKLDAHWAVDFANAALAAGNKEALKRKSEIDDFQRLQEEEMASKKDVPRFGSDPRAQRTKKLKAEEKATPATSEEKEALSAAPIAKSSSAAPSDGQAVVEGSLLGGLPSYDSESSDGSEESENGGEKLVNPFAT</sequence>
<feature type="compositionally biased region" description="Low complexity" evidence="1">
    <location>
        <begin position="213"/>
        <end position="226"/>
    </location>
</feature>
<evidence type="ECO:0000313" key="3">
    <source>
        <dbReference type="EMBL" id="CAE8720253.1"/>
    </source>
</evidence>
<dbReference type="Proteomes" id="UP000654075">
    <property type="component" value="Unassembled WGS sequence"/>
</dbReference>
<dbReference type="OrthoDB" id="448941at2759"/>
<evidence type="ECO:0000313" key="2">
    <source>
        <dbReference type="EMBL" id="CAE8614315.1"/>
    </source>
</evidence>
<feature type="compositionally biased region" description="Basic and acidic residues" evidence="1">
    <location>
        <begin position="195"/>
        <end position="211"/>
    </location>
</feature>
<feature type="region of interest" description="Disordered" evidence="1">
    <location>
        <begin position="172"/>
        <end position="267"/>
    </location>
</feature>
<protein>
    <submittedName>
        <fullName evidence="2">Uncharacterized protein</fullName>
    </submittedName>
</protein>
<gene>
    <name evidence="2" type="ORF">PGLA1383_LOCUS32038</name>
    <name evidence="3" type="ORF">PGLA2088_LOCUS41207</name>
</gene>
<dbReference type="Proteomes" id="UP000626109">
    <property type="component" value="Unassembled WGS sequence"/>
</dbReference>
<comment type="caution">
    <text evidence="2">The sequence shown here is derived from an EMBL/GenBank/DDBJ whole genome shotgun (WGS) entry which is preliminary data.</text>
</comment>
<name>A0A813FP80_POLGL</name>
<dbReference type="AlphaFoldDB" id="A0A813FP80"/>
<evidence type="ECO:0000313" key="4">
    <source>
        <dbReference type="Proteomes" id="UP000654075"/>
    </source>
</evidence>
<dbReference type="EMBL" id="CAJNNV010025404">
    <property type="protein sequence ID" value="CAE8614315.1"/>
    <property type="molecule type" value="Genomic_DNA"/>
</dbReference>
<accession>A0A813FP80</accession>